<keyword evidence="4" id="KW-1185">Reference proteome</keyword>
<evidence type="ECO:0000256" key="1">
    <source>
        <dbReference type="SAM" id="MobiDB-lite"/>
    </source>
</evidence>
<organism evidence="3 4">
    <name type="scientific">Actinokineospora xionganensis</name>
    <dbReference type="NCBI Taxonomy" id="2684470"/>
    <lineage>
        <taxon>Bacteria</taxon>
        <taxon>Bacillati</taxon>
        <taxon>Actinomycetota</taxon>
        <taxon>Actinomycetes</taxon>
        <taxon>Pseudonocardiales</taxon>
        <taxon>Pseudonocardiaceae</taxon>
        <taxon>Actinokineospora</taxon>
    </lineage>
</organism>
<dbReference type="EMBL" id="JABVED010000001">
    <property type="protein sequence ID" value="MBC6445758.1"/>
    <property type="molecule type" value="Genomic_DNA"/>
</dbReference>
<sequence length="117" mass="11737">MRSTLWWPVVAASLVAACGGSSGDPPGGSPAPTSSSTTAASTTRSDPVMRLRGVVQEGVEAGCRVLTADGGQYLLLAGDGVVVPVGVEVIVEGRPAPDLVSYCQQGIPFAVSKVEPG</sequence>
<evidence type="ECO:0000313" key="3">
    <source>
        <dbReference type="EMBL" id="MBC6445758.1"/>
    </source>
</evidence>
<reference evidence="3 4" key="1">
    <citation type="submission" date="2020-06" db="EMBL/GenBank/DDBJ databases">
        <title>Actinokineospora xiongansis sp. nov., isolated from soil of Baiyangdian.</title>
        <authorList>
            <person name="Zhang X."/>
        </authorList>
    </citation>
    <scope>NUCLEOTIDE SEQUENCE [LARGE SCALE GENOMIC DNA]</scope>
    <source>
        <strain evidence="3 4">HBU206404</strain>
    </source>
</reference>
<accession>A0ABR7KZ96</accession>
<comment type="caution">
    <text evidence="3">The sequence shown here is derived from an EMBL/GenBank/DDBJ whole genome shotgun (WGS) entry which is preliminary data.</text>
</comment>
<feature type="region of interest" description="Disordered" evidence="1">
    <location>
        <begin position="20"/>
        <end position="49"/>
    </location>
</feature>
<name>A0ABR7KZ96_9PSEU</name>
<evidence type="ECO:0000256" key="2">
    <source>
        <dbReference type="SAM" id="SignalP"/>
    </source>
</evidence>
<evidence type="ECO:0008006" key="5">
    <source>
        <dbReference type="Google" id="ProtNLM"/>
    </source>
</evidence>
<evidence type="ECO:0000313" key="4">
    <source>
        <dbReference type="Proteomes" id="UP000734823"/>
    </source>
</evidence>
<dbReference type="Proteomes" id="UP000734823">
    <property type="component" value="Unassembled WGS sequence"/>
</dbReference>
<protein>
    <recommendedName>
        <fullName evidence="5">Secreted protein</fullName>
    </recommendedName>
</protein>
<feature type="chain" id="PRO_5045636996" description="Secreted protein" evidence="2">
    <location>
        <begin position="24"/>
        <end position="117"/>
    </location>
</feature>
<dbReference type="PROSITE" id="PS51257">
    <property type="entry name" value="PROKAR_LIPOPROTEIN"/>
    <property type="match status" value="1"/>
</dbReference>
<proteinExistence type="predicted"/>
<keyword evidence="2" id="KW-0732">Signal</keyword>
<feature type="signal peptide" evidence="2">
    <location>
        <begin position="1"/>
        <end position="23"/>
    </location>
</feature>
<feature type="compositionally biased region" description="Low complexity" evidence="1">
    <location>
        <begin position="30"/>
        <end position="46"/>
    </location>
</feature>
<dbReference type="RefSeq" id="WP_187217819.1">
    <property type="nucleotide sequence ID" value="NZ_JABVED010000001.1"/>
</dbReference>
<gene>
    <name evidence="3" type="ORF">GPZ80_01025</name>
</gene>